<evidence type="ECO:0000256" key="8">
    <source>
        <dbReference type="ARBA" id="ARBA00023136"/>
    </source>
</evidence>
<evidence type="ECO:0000256" key="1">
    <source>
        <dbReference type="ARBA" id="ARBA00004225"/>
    </source>
</evidence>
<dbReference type="PROSITE" id="PS50920">
    <property type="entry name" value="SOLCAR"/>
    <property type="match status" value="3"/>
</dbReference>
<dbReference type="AlphaFoldDB" id="A0A7S1K2B1"/>
<sequence length="302" mass="33513">MTELQPSAFFAAARDLTAGTIGGMAQTIVGHPFQTLKVRLQTQPSPPRYRNGWDCFKITVKEEGWRGLYKGITPPLLGIGLVNAVLFYAYETSKRSLLFMINKRPDGDPEVWEAALCGSFAGIANSVVSCPVELIMVRLQTQYVTSPDKQLYAGPIDCARQLVQQFGVRGLYKGFAATVIREIPNYMLFFGMYENLKMVVARTTKQRRSELSPPALFLCGGFAGVSAQLAQLPFDRVKNYIQIQSDTNPTYKGVIHCFERVLQKEGHLGFYKGVGPVLLRAFPANAACFLGFEMSVKILNAF</sequence>
<dbReference type="Gene3D" id="1.50.40.10">
    <property type="entry name" value="Mitochondrial carrier domain"/>
    <property type="match status" value="2"/>
</dbReference>
<dbReference type="EMBL" id="HBGB01028129">
    <property type="protein sequence ID" value="CAD9061345.1"/>
    <property type="molecule type" value="Transcribed_RNA"/>
</dbReference>
<proteinExistence type="inferred from homology"/>
<name>A0A7S1K2B1_9ALVE</name>
<comment type="subcellular location">
    <subcellularLocation>
        <location evidence="1">Mitochondrion membrane</location>
        <topology evidence="1">Multi-pass membrane protein</topology>
    </subcellularLocation>
</comment>
<dbReference type="InterPro" id="IPR018108">
    <property type="entry name" value="MCP_transmembrane"/>
</dbReference>
<keyword evidence="7" id="KW-0496">Mitochondrion</keyword>
<dbReference type="Pfam" id="PF00153">
    <property type="entry name" value="Mito_carr"/>
    <property type="match status" value="3"/>
</dbReference>
<dbReference type="PANTHER" id="PTHR45624">
    <property type="entry name" value="MITOCHONDRIAL BASIC AMINO ACIDS TRANSPORTER-RELATED"/>
    <property type="match status" value="1"/>
</dbReference>
<dbReference type="InterPro" id="IPR050567">
    <property type="entry name" value="Mitochondrial_Carrier"/>
</dbReference>
<reference evidence="11" key="1">
    <citation type="submission" date="2021-01" db="EMBL/GenBank/DDBJ databases">
        <authorList>
            <person name="Corre E."/>
            <person name="Pelletier E."/>
            <person name="Niang G."/>
            <person name="Scheremetjew M."/>
            <person name="Finn R."/>
            <person name="Kale V."/>
            <person name="Holt S."/>
            <person name="Cochrane G."/>
            <person name="Meng A."/>
            <person name="Brown T."/>
            <person name="Cohen L."/>
        </authorList>
    </citation>
    <scope>NUCLEOTIDE SEQUENCE</scope>
    <source>
        <strain evidence="11">CCMP3346</strain>
    </source>
</reference>
<evidence type="ECO:0000313" key="11">
    <source>
        <dbReference type="EMBL" id="CAD9061345.1"/>
    </source>
</evidence>
<dbReference type="SUPFAM" id="SSF103506">
    <property type="entry name" value="Mitochondrial carrier"/>
    <property type="match status" value="1"/>
</dbReference>
<evidence type="ECO:0008006" key="12">
    <source>
        <dbReference type="Google" id="ProtNLM"/>
    </source>
</evidence>
<organism evidence="11">
    <name type="scientific">Vitrella brassicaformis</name>
    <dbReference type="NCBI Taxonomy" id="1169539"/>
    <lineage>
        <taxon>Eukaryota</taxon>
        <taxon>Sar</taxon>
        <taxon>Alveolata</taxon>
        <taxon>Colpodellida</taxon>
        <taxon>Vitrellaceae</taxon>
        <taxon>Vitrella</taxon>
    </lineage>
</organism>
<accession>A0A7S1K2B1</accession>
<feature type="repeat" description="Solcar" evidence="9">
    <location>
        <begin position="10"/>
        <end position="96"/>
    </location>
</feature>
<evidence type="ECO:0000256" key="4">
    <source>
        <dbReference type="ARBA" id="ARBA00022692"/>
    </source>
</evidence>
<protein>
    <recommendedName>
        <fullName evidence="12">Mitochondrial carrier protein</fullName>
    </recommendedName>
</protein>
<evidence type="ECO:0000256" key="9">
    <source>
        <dbReference type="PROSITE-ProRule" id="PRU00282"/>
    </source>
</evidence>
<evidence type="ECO:0000256" key="2">
    <source>
        <dbReference type="ARBA" id="ARBA00006375"/>
    </source>
</evidence>
<evidence type="ECO:0000256" key="10">
    <source>
        <dbReference type="RuleBase" id="RU000488"/>
    </source>
</evidence>
<dbReference type="InterPro" id="IPR023395">
    <property type="entry name" value="MCP_dom_sf"/>
</dbReference>
<evidence type="ECO:0000256" key="7">
    <source>
        <dbReference type="ARBA" id="ARBA00023128"/>
    </source>
</evidence>
<feature type="repeat" description="Solcar" evidence="9">
    <location>
        <begin position="109"/>
        <end position="199"/>
    </location>
</feature>
<dbReference type="GO" id="GO:0022857">
    <property type="term" value="F:transmembrane transporter activity"/>
    <property type="evidence" value="ECO:0007669"/>
    <property type="project" value="TreeGrafter"/>
</dbReference>
<feature type="repeat" description="Solcar" evidence="9">
    <location>
        <begin position="215"/>
        <end position="298"/>
    </location>
</feature>
<comment type="similarity">
    <text evidence="2 10">Belongs to the mitochondrial carrier (TC 2.A.29) family.</text>
</comment>
<evidence type="ECO:0000256" key="3">
    <source>
        <dbReference type="ARBA" id="ARBA00022448"/>
    </source>
</evidence>
<evidence type="ECO:0000256" key="5">
    <source>
        <dbReference type="ARBA" id="ARBA00022737"/>
    </source>
</evidence>
<gene>
    <name evidence="11" type="ORF">VBRA1451_LOCUS16415</name>
</gene>
<keyword evidence="4 9" id="KW-0812">Transmembrane</keyword>
<keyword evidence="3 10" id="KW-0813">Transport</keyword>
<keyword evidence="6" id="KW-1133">Transmembrane helix</keyword>
<dbReference type="GO" id="GO:0031966">
    <property type="term" value="C:mitochondrial membrane"/>
    <property type="evidence" value="ECO:0007669"/>
    <property type="project" value="UniProtKB-SubCell"/>
</dbReference>
<keyword evidence="5" id="KW-0677">Repeat</keyword>
<keyword evidence="8 9" id="KW-0472">Membrane</keyword>
<evidence type="ECO:0000256" key="6">
    <source>
        <dbReference type="ARBA" id="ARBA00022989"/>
    </source>
</evidence>